<feature type="region of interest" description="Disordered" evidence="1">
    <location>
        <begin position="30"/>
        <end position="52"/>
    </location>
</feature>
<dbReference type="AlphaFoldDB" id="A0A7K0CLC7"/>
<evidence type="ECO:0000313" key="2">
    <source>
        <dbReference type="EMBL" id="MQY14299.1"/>
    </source>
</evidence>
<reference evidence="2 3" key="1">
    <citation type="submission" date="2019-10" db="EMBL/GenBank/DDBJ databases">
        <title>Streptomyces smaragdinus sp. nov. and Streptomyces fabii sp. nov., isolated from the gut of fungus growing-termite Macrotermes natalensis.</title>
        <authorList>
            <person name="Schwitalla J."/>
            <person name="Benndorf R."/>
            <person name="Martin K."/>
            <person name="De Beer W."/>
            <person name="Kaster A.-K."/>
            <person name="Vollmers J."/>
            <person name="Poulsen M."/>
            <person name="Beemelmanns C."/>
        </authorList>
    </citation>
    <scope>NUCLEOTIDE SEQUENCE [LARGE SCALE GENOMIC DNA]</scope>
    <source>
        <strain evidence="2 3">RB5</strain>
    </source>
</reference>
<comment type="caution">
    <text evidence="2">The sequence shown here is derived from an EMBL/GenBank/DDBJ whole genome shotgun (WGS) entry which is preliminary data.</text>
</comment>
<keyword evidence="3" id="KW-1185">Reference proteome</keyword>
<dbReference type="Proteomes" id="UP000466345">
    <property type="component" value="Unassembled WGS sequence"/>
</dbReference>
<feature type="compositionally biased region" description="Polar residues" evidence="1">
    <location>
        <begin position="43"/>
        <end position="52"/>
    </location>
</feature>
<evidence type="ECO:0000313" key="3">
    <source>
        <dbReference type="Proteomes" id="UP000466345"/>
    </source>
</evidence>
<protein>
    <submittedName>
        <fullName evidence="2">Uncharacterized protein</fullName>
    </submittedName>
</protein>
<dbReference type="EMBL" id="WEGJ01000020">
    <property type="protein sequence ID" value="MQY14299.1"/>
    <property type="molecule type" value="Genomic_DNA"/>
</dbReference>
<sequence length="52" mass="5324">MMLRTGAQWVSSPATDSRLLVPEPSLSLQSAATSSSQPIQVVPNPSDSGAVA</sequence>
<accession>A0A7K0CLC7</accession>
<organism evidence="2 3">
    <name type="scientific">Streptomyces smaragdinus</name>
    <dbReference type="NCBI Taxonomy" id="2585196"/>
    <lineage>
        <taxon>Bacteria</taxon>
        <taxon>Bacillati</taxon>
        <taxon>Actinomycetota</taxon>
        <taxon>Actinomycetes</taxon>
        <taxon>Kitasatosporales</taxon>
        <taxon>Streptomycetaceae</taxon>
        <taxon>Streptomyces</taxon>
    </lineage>
</organism>
<gene>
    <name evidence="2" type="ORF">SRB5_44630</name>
</gene>
<proteinExistence type="predicted"/>
<name>A0A7K0CLC7_9ACTN</name>
<evidence type="ECO:0000256" key="1">
    <source>
        <dbReference type="SAM" id="MobiDB-lite"/>
    </source>
</evidence>